<keyword evidence="2" id="KW-1185">Reference proteome</keyword>
<organism evidence="1 2">
    <name type="scientific">Homarus americanus</name>
    <name type="common">American lobster</name>
    <dbReference type="NCBI Taxonomy" id="6706"/>
    <lineage>
        <taxon>Eukaryota</taxon>
        <taxon>Metazoa</taxon>
        <taxon>Ecdysozoa</taxon>
        <taxon>Arthropoda</taxon>
        <taxon>Crustacea</taxon>
        <taxon>Multicrustacea</taxon>
        <taxon>Malacostraca</taxon>
        <taxon>Eumalacostraca</taxon>
        <taxon>Eucarida</taxon>
        <taxon>Decapoda</taxon>
        <taxon>Pleocyemata</taxon>
        <taxon>Astacidea</taxon>
        <taxon>Nephropoidea</taxon>
        <taxon>Nephropidae</taxon>
        <taxon>Homarus</taxon>
    </lineage>
</organism>
<comment type="caution">
    <text evidence="1">The sequence shown here is derived from an EMBL/GenBank/DDBJ whole genome shotgun (WGS) entry which is preliminary data.</text>
</comment>
<dbReference type="AlphaFoldDB" id="A0A8J5N1V4"/>
<accession>A0A8J5N1V4</accession>
<evidence type="ECO:0000313" key="1">
    <source>
        <dbReference type="EMBL" id="KAG7171636.1"/>
    </source>
</evidence>
<protein>
    <submittedName>
        <fullName evidence="1">Uncharacterized protein</fullName>
    </submittedName>
</protein>
<reference evidence="1" key="1">
    <citation type="journal article" date="2021" name="Sci. Adv.">
        <title>The American lobster genome reveals insights on longevity, neural, and immune adaptations.</title>
        <authorList>
            <person name="Polinski J.M."/>
            <person name="Zimin A.V."/>
            <person name="Clark K.F."/>
            <person name="Kohn A.B."/>
            <person name="Sadowski N."/>
            <person name="Timp W."/>
            <person name="Ptitsyn A."/>
            <person name="Khanna P."/>
            <person name="Romanova D.Y."/>
            <person name="Williams P."/>
            <person name="Greenwood S.J."/>
            <person name="Moroz L.L."/>
            <person name="Walt D.R."/>
            <person name="Bodnar A.G."/>
        </authorList>
    </citation>
    <scope>NUCLEOTIDE SEQUENCE</scope>
    <source>
        <strain evidence="1">GMGI-L3</strain>
    </source>
</reference>
<proteinExistence type="predicted"/>
<sequence>MQSTGWSYYSMQSTGWSYYGMQPTELELLWYVVCRAGATIVCVVCKAGATMVCSLEAGAAGNAVCRLELL</sequence>
<dbReference type="EMBL" id="JAHLQT010012015">
    <property type="protein sequence ID" value="KAG7171636.1"/>
    <property type="molecule type" value="Genomic_DNA"/>
</dbReference>
<dbReference type="Proteomes" id="UP000747542">
    <property type="component" value="Unassembled WGS sequence"/>
</dbReference>
<name>A0A8J5N1V4_HOMAM</name>
<evidence type="ECO:0000313" key="2">
    <source>
        <dbReference type="Proteomes" id="UP000747542"/>
    </source>
</evidence>
<gene>
    <name evidence="1" type="ORF">Hamer_G014775</name>
</gene>